<evidence type="ECO:0000256" key="3">
    <source>
        <dbReference type="ARBA" id="ARBA00022723"/>
    </source>
</evidence>
<evidence type="ECO:0000256" key="4">
    <source>
        <dbReference type="ARBA" id="ARBA00022801"/>
    </source>
</evidence>
<organism evidence="6 7">
    <name type="scientific">Alkalispirillum mobile</name>
    <dbReference type="NCBI Taxonomy" id="85925"/>
    <lineage>
        <taxon>Bacteria</taxon>
        <taxon>Pseudomonadati</taxon>
        <taxon>Pseudomonadota</taxon>
        <taxon>Gammaproteobacteria</taxon>
        <taxon>Chromatiales</taxon>
        <taxon>Ectothiorhodospiraceae</taxon>
        <taxon>Alkalispirillum</taxon>
    </lineage>
</organism>
<dbReference type="OrthoDB" id="5382618at2"/>
<evidence type="ECO:0000256" key="5">
    <source>
        <dbReference type="ARBA" id="ARBA00022842"/>
    </source>
</evidence>
<dbReference type="RefSeq" id="WP_121442048.1">
    <property type="nucleotide sequence ID" value="NZ_RCDA01000001.1"/>
</dbReference>
<dbReference type="GO" id="GO:0006796">
    <property type="term" value="P:phosphate-containing compound metabolic process"/>
    <property type="evidence" value="ECO:0007669"/>
    <property type="project" value="InterPro"/>
</dbReference>
<protein>
    <recommendedName>
        <fullName evidence="2">inorganic diphosphatase</fullName>
        <ecNumber evidence="2">3.6.1.1</ecNumber>
    </recommendedName>
</protein>
<evidence type="ECO:0000256" key="2">
    <source>
        <dbReference type="ARBA" id="ARBA00012146"/>
    </source>
</evidence>
<dbReference type="GO" id="GO:0005737">
    <property type="term" value="C:cytoplasm"/>
    <property type="evidence" value="ECO:0007669"/>
    <property type="project" value="InterPro"/>
</dbReference>
<keyword evidence="7" id="KW-1185">Reference proteome</keyword>
<dbReference type="SUPFAM" id="SSF50324">
    <property type="entry name" value="Inorganic pyrophosphatase"/>
    <property type="match status" value="1"/>
</dbReference>
<evidence type="ECO:0000256" key="1">
    <source>
        <dbReference type="ARBA" id="ARBA00001946"/>
    </source>
</evidence>
<accession>A0A498C7C1</accession>
<dbReference type="InterPro" id="IPR036649">
    <property type="entry name" value="Pyrophosphatase_sf"/>
</dbReference>
<dbReference type="AlphaFoldDB" id="A0A498C7C1"/>
<reference evidence="6 7" key="1">
    <citation type="submission" date="2018-10" db="EMBL/GenBank/DDBJ databases">
        <title>Genomic Encyclopedia of Type Strains, Phase IV (KMG-IV): sequencing the most valuable type-strain genomes for metagenomic binning, comparative biology and taxonomic classification.</title>
        <authorList>
            <person name="Goeker M."/>
        </authorList>
    </citation>
    <scope>NUCLEOTIDE SEQUENCE [LARGE SCALE GENOMIC DNA]</scope>
    <source>
        <strain evidence="6 7">DSM 12769</strain>
    </source>
</reference>
<dbReference type="Proteomes" id="UP000275461">
    <property type="component" value="Unassembled WGS sequence"/>
</dbReference>
<dbReference type="GO" id="GO:0004427">
    <property type="term" value="F:inorganic diphosphate phosphatase activity"/>
    <property type="evidence" value="ECO:0007669"/>
    <property type="project" value="UniProtKB-EC"/>
</dbReference>
<dbReference type="Gene3D" id="3.90.80.10">
    <property type="entry name" value="Inorganic pyrophosphatase"/>
    <property type="match status" value="1"/>
</dbReference>
<evidence type="ECO:0000313" key="6">
    <source>
        <dbReference type="EMBL" id="RLK51652.1"/>
    </source>
</evidence>
<dbReference type="Pfam" id="PF00719">
    <property type="entry name" value="Pyrophosphatase"/>
    <property type="match status" value="1"/>
</dbReference>
<keyword evidence="3" id="KW-0479">Metal-binding</keyword>
<keyword evidence="5" id="KW-0460">Magnesium</keyword>
<dbReference type="GO" id="GO:0000287">
    <property type="term" value="F:magnesium ion binding"/>
    <property type="evidence" value="ECO:0007669"/>
    <property type="project" value="InterPro"/>
</dbReference>
<dbReference type="InterPro" id="IPR008162">
    <property type="entry name" value="Pyrophosphatase"/>
</dbReference>
<comment type="cofactor">
    <cofactor evidence="1">
        <name>Mg(2+)</name>
        <dbReference type="ChEBI" id="CHEBI:18420"/>
    </cofactor>
</comment>
<keyword evidence="4" id="KW-0378">Hydrolase</keyword>
<gene>
    <name evidence="6" type="ORF">DFR31_1597</name>
</gene>
<sequence length="166" mass="18419">MRATTPSLVTDQPPPQVRVRIEVPRWSFLKRGSNGEIDFVSPLPCPFNYGSVPDYVGLEGDLLDAVVLGPRLPLGSELTVYAYAAIVLTDRGMTDDKLICASQCPGQAELRQVHRFFRFYARCKALLNLYRGRPGRNACDGWDSAAAAIARARPRGPDWHFPSVPF</sequence>
<name>A0A498C7C1_9GAMM</name>
<proteinExistence type="predicted"/>
<comment type="caution">
    <text evidence="6">The sequence shown here is derived from an EMBL/GenBank/DDBJ whole genome shotgun (WGS) entry which is preliminary data.</text>
</comment>
<dbReference type="EC" id="3.6.1.1" evidence="2"/>
<evidence type="ECO:0000313" key="7">
    <source>
        <dbReference type="Proteomes" id="UP000275461"/>
    </source>
</evidence>
<dbReference type="EMBL" id="RCDA01000001">
    <property type="protein sequence ID" value="RLK51652.1"/>
    <property type="molecule type" value="Genomic_DNA"/>
</dbReference>